<dbReference type="InterPro" id="IPR025475">
    <property type="entry name" value="DUF4326"/>
</dbReference>
<organism evidence="2 3">
    <name type="scientific">Acanthamoeba polyphaga mimivirus Kroon</name>
    <dbReference type="NCBI Taxonomy" id="3069720"/>
    <lineage>
        <taxon>Viruses</taxon>
        <taxon>Varidnaviria</taxon>
        <taxon>Bamfordvirae</taxon>
        <taxon>Nucleocytoviricota</taxon>
        <taxon>Megaviricetes</taxon>
        <taxon>Imitervirales</taxon>
        <taxon>Mimiviridae</taxon>
        <taxon>Megamimivirinae</taxon>
        <taxon>Mimivirus</taxon>
        <taxon>Mimivirus lagoaense</taxon>
    </lineage>
</organism>
<name>A0A0G2Y796_9VIRU</name>
<evidence type="ECO:0000313" key="2">
    <source>
        <dbReference type="EMBL" id="AKI80459.1"/>
    </source>
</evidence>
<proteinExistence type="predicted"/>
<feature type="domain" description="DUF4326" evidence="1">
    <location>
        <begin position="10"/>
        <end position="103"/>
    </location>
</feature>
<reference evidence="2 3" key="1">
    <citation type="submission" date="2014-10" db="EMBL/GenBank/DDBJ databases">
        <title>Pan-genome analysis of Brazilian lineage A amoebal mimiviruses.</title>
        <authorList>
            <person name="Assis F.L."/>
            <person name="Abrahao J.S."/>
            <person name="Kroon E.G."/>
            <person name="Dornas F.P."/>
            <person name="Andrade K.R."/>
            <person name="Borato P.V.M."/>
            <person name="Pilotto M.R."/>
            <person name="Benamar S."/>
            <person name="LaScola B."/>
            <person name="Colson P."/>
        </authorList>
    </citation>
    <scope>NUCLEOTIDE SEQUENCE [LARGE SCALE GENOMIC DNA]</scope>
    <source>
        <strain evidence="2 3">Kroon</strain>
    </source>
</reference>
<evidence type="ECO:0000313" key="3">
    <source>
        <dbReference type="Proteomes" id="UP000240461"/>
    </source>
</evidence>
<accession>A0A0G2Y796</accession>
<dbReference type="EMBL" id="KM982402">
    <property type="protein sequence ID" value="AKI80459.1"/>
    <property type="molecule type" value="Genomic_DNA"/>
</dbReference>
<keyword evidence="3" id="KW-1185">Reference proteome</keyword>
<dbReference type="Pfam" id="PF14216">
    <property type="entry name" value="DUF4326"/>
    <property type="match status" value="1"/>
</dbReference>
<sequence length="130" mass="15138">MTAPILVRIKRNKNGIVQNCDVYIGRQCKMGGWNLPDSKWKNPFTIKQYGSAEIVCEKYFKYIISSDLFHDIPELKSKIIGCWCDFPVNKIITGFYCHGCVLIQLYKLIEKYNFDTHKIQSILKKAFCCD</sequence>
<evidence type="ECO:0000259" key="1">
    <source>
        <dbReference type="Pfam" id="PF14216"/>
    </source>
</evidence>
<dbReference type="KEGG" id="vg:80514257"/>
<protein>
    <recommendedName>
        <fullName evidence="1">DUF4326 domain-containing protein</fullName>
    </recommendedName>
</protein>
<dbReference type="Proteomes" id="UP000240461">
    <property type="component" value="Segment"/>
</dbReference>